<feature type="domain" description="HTH lysR-type" evidence="6">
    <location>
        <begin position="1"/>
        <end position="58"/>
    </location>
</feature>
<gene>
    <name evidence="7" type="ORF">OHA16_01690</name>
</gene>
<dbReference type="PRINTS" id="PR00039">
    <property type="entry name" value="HTHLYSR"/>
</dbReference>
<evidence type="ECO:0000259" key="6">
    <source>
        <dbReference type="PROSITE" id="PS50931"/>
    </source>
</evidence>
<dbReference type="InterPro" id="IPR000847">
    <property type="entry name" value="LysR_HTH_N"/>
</dbReference>
<dbReference type="InterPro" id="IPR005119">
    <property type="entry name" value="LysR_subst-bd"/>
</dbReference>
<dbReference type="CDD" id="cd05466">
    <property type="entry name" value="PBP2_LTTR_substrate"/>
    <property type="match status" value="1"/>
</dbReference>
<keyword evidence="3" id="KW-0238">DNA-binding</keyword>
<evidence type="ECO:0000256" key="4">
    <source>
        <dbReference type="ARBA" id="ARBA00023163"/>
    </source>
</evidence>
<sequence>MELRTLEYFVAVAEERSFTRAAARCHVVQPAISQQIQALEKELGEPLFERLPRQVVLTSGGAALLPHARACLASAASAVLEFAERSGLLGGSFALGTVGGLEGTGVPRLLGEYHRRYPRVAVSLVGASSPSLLAKVRAGEIDAAVVAGPPDGEPAGVASRVLLEDRIVAVLPAGSRPADRPMSLDEAVRGPVISYGPDSGVHAFIRAAFAAEGLRLDIACATNDVALQLALVAERIGIALTSRASPVLAADRRFVVVPLEPAVRLRKVFVWRAGTRPSAPLRAFLDLWTELSDRPARAADPDPDPAAADPGAAVDG</sequence>
<evidence type="ECO:0000256" key="3">
    <source>
        <dbReference type="ARBA" id="ARBA00023125"/>
    </source>
</evidence>
<organism evidence="7 8">
    <name type="scientific">Kitasatospora purpeofusca</name>
    <dbReference type="NCBI Taxonomy" id="67352"/>
    <lineage>
        <taxon>Bacteria</taxon>
        <taxon>Bacillati</taxon>
        <taxon>Actinomycetota</taxon>
        <taxon>Actinomycetes</taxon>
        <taxon>Kitasatosporales</taxon>
        <taxon>Streptomycetaceae</taxon>
        <taxon>Kitasatospora</taxon>
    </lineage>
</organism>
<accession>A0ABZ1TTT7</accession>
<dbReference type="PROSITE" id="PS50931">
    <property type="entry name" value="HTH_LYSR"/>
    <property type="match status" value="1"/>
</dbReference>
<dbReference type="Gene3D" id="3.40.190.290">
    <property type="match status" value="1"/>
</dbReference>
<dbReference type="Pfam" id="PF00126">
    <property type="entry name" value="HTH_1"/>
    <property type="match status" value="1"/>
</dbReference>
<keyword evidence="2" id="KW-0805">Transcription regulation</keyword>
<feature type="region of interest" description="Disordered" evidence="5">
    <location>
        <begin position="295"/>
        <end position="316"/>
    </location>
</feature>
<comment type="similarity">
    <text evidence="1">Belongs to the LysR transcriptional regulatory family.</text>
</comment>
<evidence type="ECO:0000256" key="5">
    <source>
        <dbReference type="SAM" id="MobiDB-lite"/>
    </source>
</evidence>
<dbReference type="Pfam" id="PF03466">
    <property type="entry name" value="LysR_substrate"/>
    <property type="match status" value="1"/>
</dbReference>
<protein>
    <submittedName>
        <fullName evidence="7">LysR family transcriptional regulator</fullName>
    </submittedName>
</protein>
<evidence type="ECO:0000313" key="7">
    <source>
        <dbReference type="EMBL" id="WUQ81795.1"/>
    </source>
</evidence>
<keyword evidence="8" id="KW-1185">Reference proteome</keyword>
<dbReference type="RefSeq" id="WP_328952870.1">
    <property type="nucleotide sequence ID" value="NZ_CP108110.1"/>
</dbReference>
<dbReference type="Proteomes" id="UP001432222">
    <property type="component" value="Chromosome"/>
</dbReference>
<dbReference type="InterPro" id="IPR036388">
    <property type="entry name" value="WH-like_DNA-bd_sf"/>
</dbReference>
<dbReference type="EMBL" id="CP108110">
    <property type="protein sequence ID" value="WUQ81795.1"/>
    <property type="molecule type" value="Genomic_DNA"/>
</dbReference>
<dbReference type="PANTHER" id="PTHR30346:SF30">
    <property type="entry name" value="SMALL NEUTRAL PROTEASE REGULATORY PROTEIN"/>
    <property type="match status" value="1"/>
</dbReference>
<feature type="compositionally biased region" description="Low complexity" evidence="5">
    <location>
        <begin position="305"/>
        <end position="316"/>
    </location>
</feature>
<evidence type="ECO:0000313" key="8">
    <source>
        <dbReference type="Proteomes" id="UP001432222"/>
    </source>
</evidence>
<evidence type="ECO:0000256" key="1">
    <source>
        <dbReference type="ARBA" id="ARBA00009437"/>
    </source>
</evidence>
<dbReference type="PANTHER" id="PTHR30346">
    <property type="entry name" value="TRANSCRIPTIONAL DUAL REGULATOR HCAR-RELATED"/>
    <property type="match status" value="1"/>
</dbReference>
<evidence type="ECO:0000256" key="2">
    <source>
        <dbReference type="ARBA" id="ARBA00023015"/>
    </source>
</evidence>
<reference evidence="7" key="1">
    <citation type="submission" date="2022-10" db="EMBL/GenBank/DDBJ databases">
        <title>The complete genomes of actinobacterial strains from the NBC collection.</title>
        <authorList>
            <person name="Joergensen T.S."/>
            <person name="Alvarez Arevalo M."/>
            <person name="Sterndorff E.B."/>
            <person name="Faurdal D."/>
            <person name="Vuksanovic O."/>
            <person name="Mourched A.-S."/>
            <person name="Charusanti P."/>
            <person name="Shaw S."/>
            <person name="Blin K."/>
            <person name="Weber T."/>
        </authorList>
    </citation>
    <scope>NUCLEOTIDE SEQUENCE</scope>
    <source>
        <strain evidence="7">NBC_00222</strain>
    </source>
</reference>
<keyword evidence="4" id="KW-0804">Transcription</keyword>
<proteinExistence type="inferred from homology"/>
<dbReference type="SUPFAM" id="SSF46785">
    <property type="entry name" value="Winged helix' DNA-binding domain"/>
    <property type="match status" value="1"/>
</dbReference>
<dbReference type="InterPro" id="IPR036390">
    <property type="entry name" value="WH_DNA-bd_sf"/>
</dbReference>
<name>A0ABZ1TTT7_9ACTN</name>
<dbReference type="Gene3D" id="1.10.10.10">
    <property type="entry name" value="Winged helix-like DNA-binding domain superfamily/Winged helix DNA-binding domain"/>
    <property type="match status" value="1"/>
</dbReference>
<dbReference type="SUPFAM" id="SSF53850">
    <property type="entry name" value="Periplasmic binding protein-like II"/>
    <property type="match status" value="1"/>
</dbReference>